<feature type="region of interest" description="Disordered" evidence="1">
    <location>
        <begin position="194"/>
        <end position="216"/>
    </location>
</feature>
<feature type="non-terminal residue" evidence="2">
    <location>
        <position position="434"/>
    </location>
</feature>
<keyword evidence="3" id="KW-1185">Reference proteome</keyword>
<protein>
    <submittedName>
        <fullName evidence="2">Uncharacterized protein</fullName>
    </submittedName>
</protein>
<evidence type="ECO:0000313" key="3">
    <source>
        <dbReference type="Proteomes" id="UP000298030"/>
    </source>
</evidence>
<dbReference type="Proteomes" id="UP000298030">
    <property type="component" value="Unassembled WGS sequence"/>
</dbReference>
<gene>
    <name evidence="2" type="ORF">FA13DRAFT_1732544</name>
</gene>
<dbReference type="EMBL" id="QPFP01000018">
    <property type="protein sequence ID" value="TEB31671.1"/>
    <property type="molecule type" value="Genomic_DNA"/>
</dbReference>
<evidence type="ECO:0000256" key="1">
    <source>
        <dbReference type="SAM" id="MobiDB-lite"/>
    </source>
</evidence>
<reference evidence="2 3" key="1">
    <citation type="journal article" date="2019" name="Nat. Ecol. Evol.">
        <title>Megaphylogeny resolves global patterns of mushroom evolution.</title>
        <authorList>
            <person name="Varga T."/>
            <person name="Krizsan K."/>
            <person name="Foldi C."/>
            <person name="Dima B."/>
            <person name="Sanchez-Garcia M."/>
            <person name="Sanchez-Ramirez S."/>
            <person name="Szollosi G.J."/>
            <person name="Szarkandi J.G."/>
            <person name="Papp V."/>
            <person name="Albert L."/>
            <person name="Andreopoulos W."/>
            <person name="Angelini C."/>
            <person name="Antonin V."/>
            <person name="Barry K.W."/>
            <person name="Bougher N.L."/>
            <person name="Buchanan P."/>
            <person name="Buyck B."/>
            <person name="Bense V."/>
            <person name="Catcheside P."/>
            <person name="Chovatia M."/>
            <person name="Cooper J."/>
            <person name="Damon W."/>
            <person name="Desjardin D."/>
            <person name="Finy P."/>
            <person name="Geml J."/>
            <person name="Haridas S."/>
            <person name="Hughes K."/>
            <person name="Justo A."/>
            <person name="Karasinski D."/>
            <person name="Kautmanova I."/>
            <person name="Kiss B."/>
            <person name="Kocsube S."/>
            <person name="Kotiranta H."/>
            <person name="LaButti K.M."/>
            <person name="Lechner B.E."/>
            <person name="Liimatainen K."/>
            <person name="Lipzen A."/>
            <person name="Lukacs Z."/>
            <person name="Mihaltcheva S."/>
            <person name="Morgado L.N."/>
            <person name="Niskanen T."/>
            <person name="Noordeloos M.E."/>
            <person name="Ohm R.A."/>
            <person name="Ortiz-Santana B."/>
            <person name="Ovrebo C."/>
            <person name="Racz N."/>
            <person name="Riley R."/>
            <person name="Savchenko A."/>
            <person name="Shiryaev A."/>
            <person name="Soop K."/>
            <person name="Spirin V."/>
            <person name="Szebenyi C."/>
            <person name="Tomsovsky M."/>
            <person name="Tulloss R.E."/>
            <person name="Uehling J."/>
            <person name="Grigoriev I.V."/>
            <person name="Vagvolgyi C."/>
            <person name="Papp T."/>
            <person name="Martin F.M."/>
            <person name="Miettinen O."/>
            <person name="Hibbett D.S."/>
            <person name="Nagy L.G."/>
        </authorList>
    </citation>
    <scope>NUCLEOTIDE SEQUENCE [LARGE SCALE GENOMIC DNA]</scope>
    <source>
        <strain evidence="2 3">FP101781</strain>
    </source>
</reference>
<feature type="region of interest" description="Disordered" evidence="1">
    <location>
        <begin position="1"/>
        <end position="79"/>
    </location>
</feature>
<feature type="compositionally biased region" description="Low complexity" evidence="1">
    <location>
        <begin position="53"/>
        <end position="68"/>
    </location>
</feature>
<dbReference type="OrthoDB" id="10496335at2759"/>
<comment type="caution">
    <text evidence="2">The sequence shown here is derived from an EMBL/GenBank/DDBJ whole genome shotgun (WGS) entry which is preliminary data.</text>
</comment>
<evidence type="ECO:0000313" key="2">
    <source>
        <dbReference type="EMBL" id="TEB31671.1"/>
    </source>
</evidence>
<organism evidence="2 3">
    <name type="scientific">Coprinellus micaceus</name>
    <name type="common">Glistening ink-cap mushroom</name>
    <name type="synonym">Coprinus micaceus</name>
    <dbReference type="NCBI Taxonomy" id="71717"/>
    <lineage>
        <taxon>Eukaryota</taxon>
        <taxon>Fungi</taxon>
        <taxon>Dikarya</taxon>
        <taxon>Basidiomycota</taxon>
        <taxon>Agaricomycotina</taxon>
        <taxon>Agaricomycetes</taxon>
        <taxon>Agaricomycetidae</taxon>
        <taxon>Agaricales</taxon>
        <taxon>Agaricineae</taxon>
        <taxon>Psathyrellaceae</taxon>
        <taxon>Coprinellus</taxon>
    </lineage>
</organism>
<proteinExistence type="predicted"/>
<accession>A0A4Y7TCE0</accession>
<sequence>MNNPIFVESPTSFTAEPSPVETGNIPPHPVRKLTSETFAGFADSRPQFGPSRAGSLDSAGSPDSGGASTFHSSAYDGKGSGSNIMNGASSFTIDKATIVGGNNIQGQPSPAIFNIFGSPGVEERSRSPGWESYLEVAFKHQTATMAQKERELKERENQLSARELKVEERERLVEEQERTVAQLVQSLKKLEGELQQRRSADSAGDGPQHGRKVRLGGRKYVTPRLRGAFKQYAVGIDDFAHQFDFTTIDLADRADVPFFHVPLAPHYGGLDREQLESFPESLKVAIWSVVSRVDAAHTGNPFTFESVGELLTVNNNLEFSGSAQQVKEGPIWLKENLKSTDLSVFNEWFDTLLTERDLQRANQTLAKIKRKGGSQDMPTSAYDIQPFINALVLWFPVNVRRSFRISRTTVKLCTTPRQGRFGIGQQKPRHFILT</sequence>
<feature type="compositionally biased region" description="Polar residues" evidence="1">
    <location>
        <begin position="1"/>
        <end position="15"/>
    </location>
</feature>
<name>A0A4Y7TCE0_COPMI</name>
<dbReference type="AlphaFoldDB" id="A0A4Y7TCE0"/>